<gene>
    <name evidence="2" type="ORF">Rsw2DRAFT_2451</name>
</gene>
<evidence type="ECO:0000256" key="1">
    <source>
        <dbReference type="SAM" id="SignalP"/>
    </source>
</evidence>
<dbReference type="EMBL" id="ACYY01000016">
    <property type="protein sequence ID" value="EEW24663.1"/>
    <property type="molecule type" value="Genomic_DNA"/>
</dbReference>
<dbReference type="PANTHER" id="PTHR40590">
    <property type="entry name" value="CYTOPLASMIC PROTEIN-RELATED"/>
    <property type="match status" value="1"/>
</dbReference>
<dbReference type="AlphaFoldDB" id="C8S323"/>
<dbReference type="Proteomes" id="UP000010121">
    <property type="component" value="Unassembled WGS sequence"/>
</dbReference>
<organism evidence="2 3">
    <name type="scientific">Rhodobacter ferrooxidans</name>
    <dbReference type="NCBI Taxonomy" id="371731"/>
    <lineage>
        <taxon>Bacteria</taxon>
        <taxon>Pseudomonadati</taxon>
        <taxon>Pseudomonadota</taxon>
        <taxon>Alphaproteobacteria</taxon>
        <taxon>Rhodobacterales</taxon>
        <taxon>Rhodobacter group</taxon>
        <taxon>Rhodobacter</taxon>
    </lineage>
</organism>
<keyword evidence="1" id="KW-0732">Signal</keyword>
<dbReference type="STRING" id="371731.Rsw2DRAFT_2451"/>
<proteinExistence type="predicted"/>
<dbReference type="OrthoDB" id="9806326at2"/>
<dbReference type="PANTHER" id="PTHR40590:SF1">
    <property type="entry name" value="CYTOPLASMIC PROTEIN"/>
    <property type="match status" value="1"/>
</dbReference>
<dbReference type="CDD" id="cd14789">
    <property type="entry name" value="Tiki"/>
    <property type="match status" value="1"/>
</dbReference>
<protein>
    <submittedName>
        <fullName evidence="2">GumN family protein</fullName>
    </submittedName>
</protein>
<accession>C8S323</accession>
<keyword evidence="3" id="KW-1185">Reference proteome</keyword>
<reference evidence="2 3" key="1">
    <citation type="submission" date="2009-08" db="EMBL/GenBank/DDBJ databases">
        <title>The draft genome of Rhodobacter sp. SW2.</title>
        <authorList>
            <consortium name="US DOE Joint Genome Institute (JGI-PGF)"/>
            <person name="Lucas S."/>
            <person name="Copeland A."/>
            <person name="Lapidus A."/>
            <person name="Glavina del Rio T."/>
            <person name="Tice H."/>
            <person name="Bruce D."/>
            <person name="Goodwin L."/>
            <person name="Pitluck S."/>
            <person name="Larimer F."/>
            <person name="Land M.L."/>
            <person name="Hauser L."/>
            <person name="Emerson D."/>
        </authorList>
    </citation>
    <scope>NUCLEOTIDE SEQUENCE [LARGE SCALE GENOMIC DNA]</scope>
    <source>
        <strain evidence="2 3">SW2</strain>
    </source>
</reference>
<dbReference type="eggNOG" id="COG3735">
    <property type="taxonomic scope" value="Bacteria"/>
</dbReference>
<dbReference type="InterPro" id="IPR047111">
    <property type="entry name" value="YbaP-like"/>
</dbReference>
<evidence type="ECO:0000313" key="2">
    <source>
        <dbReference type="EMBL" id="EEW24663.1"/>
    </source>
</evidence>
<name>C8S323_9RHOB</name>
<dbReference type="InterPro" id="IPR002816">
    <property type="entry name" value="TraB/PrgY/GumN_fam"/>
</dbReference>
<dbReference type="RefSeq" id="WP_008031408.1">
    <property type="nucleotide sequence ID" value="NZ_ACYY01000016.1"/>
</dbReference>
<dbReference type="Pfam" id="PF01963">
    <property type="entry name" value="TraB_PrgY_gumN"/>
    <property type="match status" value="1"/>
</dbReference>
<sequence length="329" mass="35383">MRRLFASLATALLLASPGLAQCVGQNLLTGLDPSLQGQVDAALASQPHATGNFWRATRGDQVLHLIGTYHLDDPRHAATMDRLTPLIATAKTVLLEAGPDEEKALKQAMAQDPSVMFLTEGPSLMQQLQPAEWQALSGAMLARGIPSFMAAKLQPWYASMLLGVPPCAMSQMQNANGLDKRVMAAAKEAGVPLRAMEPYDTVLGLFAGLTEDEKLAMIRAALPLEAQAADYSVTLADSYFAGDSRRMWELMRLQTRTAPGYTPERADAEYAKMEEVLMAARNRAWLPVIEDALTAGPAVAAFGALHLSGQDGVLALLERAGFTLEQLPL</sequence>
<feature type="chain" id="PRO_5002991840" evidence="1">
    <location>
        <begin position="21"/>
        <end position="329"/>
    </location>
</feature>
<feature type="signal peptide" evidence="1">
    <location>
        <begin position="1"/>
        <end position="20"/>
    </location>
</feature>
<evidence type="ECO:0000313" key="3">
    <source>
        <dbReference type="Proteomes" id="UP000010121"/>
    </source>
</evidence>
<comment type="caution">
    <text evidence="2">The sequence shown here is derived from an EMBL/GenBank/DDBJ whole genome shotgun (WGS) entry which is preliminary data.</text>
</comment>